<accession>A0A3B0CU82</accession>
<dbReference type="OrthoDB" id="9794208at2"/>
<dbReference type="Gene3D" id="3.40.50.12710">
    <property type="match status" value="1"/>
</dbReference>
<dbReference type="Proteomes" id="UP000282311">
    <property type="component" value="Unassembled WGS sequence"/>
</dbReference>
<dbReference type="PANTHER" id="PTHR12049">
    <property type="entry name" value="PROTEIN ARGININE METHYLTRANSFERASE NDUFAF7, MITOCHONDRIAL"/>
    <property type="match status" value="1"/>
</dbReference>
<dbReference type="GO" id="GO:0035243">
    <property type="term" value="F:protein-arginine omega-N symmetric methyltransferase activity"/>
    <property type="evidence" value="ECO:0007669"/>
    <property type="project" value="TreeGrafter"/>
</dbReference>
<proteinExistence type="predicted"/>
<dbReference type="RefSeq" id="WP_120745622.1">
    <property type="nucleotide sequence ID" value="NZ_RBAH01000001.1"/>
</dbReference>
<dbReference type="InterPro" id="IPR038375">
    <property type="entry name" value="NDUFAF7_sf"/>
</dbReference>
<dbReference type="InterPro" id="IPR029063">
    <property type="entry name" value="SAM-dependent_MTases_sf"/>
</dbReference>
<keyword evidence="1 3" id="KW-0489">Methyltransferase</keyword>
<dbReference type="PANTHER" id="PTHR12049:SF7">
    <property type="entry name" value="PROTEIN ARGININE METHYLTRANSFERASE NDUFAF7, MITOCHONDRIAL"/>
    <property type="match status" value="1"/>
</dbReference>
<sequence>MTRMPNNASGAITEAIRSDIERSPNRAIPFRDYMELCLYHDPHGYYNRSEAKVGKDGDFYTSVSIGTIMGEILGAYLVRLASRFEGNRPPKIAEWGGGTGRLSRLVLDTIRKRAPDWYDRLDYMMVERSPYHRMRQLEELGEHRCVRFAGPDDWLSEADGSPLLVFSNELLDAFPVHRIERKDGKLLEWYVGWDEPGSCFRTVLLPLDPDGAAAAYIQRERITIREGQWIEANPAASDWIGRMGAAIERGVLVTIDYGDVAEELYAAHRMRGTFLCYRNHQASDDPYVCPGEQDMTSHVNFTACLRAGREAGFQADSLRTQKQFLLDEGVLELLVAHSGTDPFGPEARRNRAVRQLLLGDSMSELFKVLVQIK</sequence>
<comment type="caution">
    <text evidence="3">The sequence shown here is derived from an EMBL/GenBank/DDBJ whole genome shotgun (WGS) entry which is preliminary data.</text>
</comment>
<evidence type="ECO:0000256" key="1">
    <source>
        <dbReference type="ARBA" id="ARBA00022603"/>
    </source>
</evidence>
<name>A0A3B0CU82_9BACL</name>
<gene>
    <name evidence="3" type="ORF">D7M11_02875</name>
</gene>
<dbReference type="Pfam" id="PF02636">
    <property type="entry name" value="Methyltransf_28"/>
    <property type="match status" value="1"/>
</dbReference>
<dbReference type="SUPFAM" id="SSF53335">
    <property type="entry name" value="S-adenosyl-L-methionine-dependent methyltransferases"/>
    <property type="match status" value="1"/>
</dbReference>
<reference evidence="3 4" key="1">
    <citation type="journal article" date="2007" name="Int. J. Syst. Evol. Microbiol.">
        <title>Paenibacillus ginsengarvi sp. nov., isolated from soil from ginseng cultivation.</title>
        <authorList>
            <person name="Yoon M.H."/>
            <person name="Ten L.N."/>
            <person name="Im W.T."/>
        </authorList>
    </citation>
    <scope>NUCLEOTIDE SEQUENCE [LARGE SCALE GENOMIC DNA]</scope>
    <source>
        <strain evidence="3 4">KCTC 13059</strain>
    </source>
</reference>
<dbReference type="EMBL" id="RBAH01000001">
    <property type="protein sequence ID" value="RKN86914.1"/>
    <property type="molecule type" value="Genomic_DNA"/>
</dbReference>
<evidence type="ECO:0000256" key="2">
    <source>
        <dbReference type="ARBA" id="ARBA00022679"/>
    </source>
</evidence>
<evidence type="ECO:0000313" key="4">
    <source>
        <dbReference type="Proteomes" id="UP000282311"/>
    </source>
</evidence>
<evidence type="ECO:0000313" key="3">
    <source>
        <dbReference type="EMBL" id="RKN86914.1"/>
    </source>
</evidence>
<dbReference type="InterPro" id="IPR003788">
    <property type="entry name" value="NDUFAF7"/>
</dbReference>
<protein>
    <submittedName>
        <fullName evidence="3">SAM-dependent methyltransferase</fullName>
    </submittedName>
</protein>
<dbReference type="GO" id="GO:0032259">
    <property type="term" value="P:methylation"/>
    <property type="evidence" value="ECO:0007669"/>
    <property type="project" value="UniProtKB-KW"/>
</dbReference>
<keyword evidence="4" id="KW-1185">Reference proteome</keyword>
<organism evidence="3 4">
    <name type="scientific">Paenibacillus ginsengarvi</name>
    <dbReference type="NCBI Taxonomy" id="400777"/>
    <lineage>
        <taxon>Bacteria</taxon>
        <taxon>Bacillati</taxon>
        <taxon>Bacillota</taxon>
        <taxon>Bacilli</taxon>
        <taxon>Bacillales</taxon>
        <taxon>Paenibacillaceae</taxon>
        <taxon>Paenibacillus</taxon>
    </lineage>
</organism>
<keyword evidence="2 3" id="KW-0808">Transferase</keyword>
<dbReference type="AlphaFoldDB" id="A0A3B0CU82"/>